<accession>A0A4Q7NPA1</accession>
<dbReference type="EMBL" id="SGXD01000003">
    <property type="protein sequence ID" value="RZS86848.1"/>
    <property type="molecule type" value="Genomic_DNA"/>
</dbReference>
<feature type="region of interest" description="Disordered" evidence="1">
    <location>
        <begin position="121"/>
        <end position="155"/>
    </location>
</feature>
<keyword evidence="3" id="KW-1185">Reference proteome</keyword>
<evidence type="ECO:0000313" key="3">
    <source>
        <dbReference type="Proteomes" id="UP000293638"/>
    </source>
</evidence>
<organism evidence="2 3">
    <name type="scientific">Motilibacter rhizosphaerae</name>
    <dbReference type="NCBI Taxonomy" id="598652"/>
    <lineage>
        <taxon>Bacteria</taxon>
        <taxon>Bacillati</taxon>
        <taxon>Actinomycetota</taxon>
        <taxon>Actinomycetes</taxon>
        <taxon>Motilibacterales</taxon>
        <taxon>Motilibacteraceae</taxon>
        <taxon>Motilibacter</taxon>
    </lineage>
</organism>
<protein>
    <submittedName>
        <fullName evidence="2">Uncharacterized protein</fullName>
    </submittedName>
</protein>
<gene>
    <name evidence="2" type="ORF">EV189_2264</name>
</gene>
<comment type="caution">
    <text evidence="2">The sequence shown here is derived from an EMBL/GenBank/DDBJ whole genome shotgun (WGS) entry which is preliminary data.</text>
</comment>
<dbReference type="AlphaFoldDB" id="A0A4Q7NPA1"/>
<proteinExistence type="predicted"/>
<evidence type="ECO:0000313" key="2">
    <source>
        <dbReference type="EMBL" id="RZS86848.1"/>
    </source>
</evidence>
<dbReference type="RefSeq" id="WP_130493064.1">
    <property type="nucleotide sequence ID" value="NZ_SGXD01000003.1"/>
</dbReference>
<dbReference type="Proteomes" id="UP000293638">
    <property type="component" value="Unassembled WGS sequence"/>
</dbReference>
<evidence type="ECO:0000256" key="1">
    <source>
        <dbReference type="SAM" id="MobiDB-lite"/>
    </source>
</evidence>
<reference evidence="2 3" key="1">
    <citation type="submission" date="2019-02" db="EMBL/GenBank/DDBJ databases">
        <title>Genomic Encyclopedia of Type Strains, Phase IV (KMG-IV): sequencing the most valuable type-strain genomes for metagenomic binning, comparative biology and taxonomic classification.</title>
        <authorList>
            <person name="Goeker M."/>
        </authorList>
    </citation>
    <scope>NUCLEOTIDE SEQUENCE [LARGE SCALE GENOMIC DNA]</scope>
    <source>
        <strain evidence="2 3">DSM 45622</strain>
    </source>
</reference>
<feature type="compositionally biased region" description="Low complexity" evidence="1">
    <location>
        <begin position="127"/>
        <end position="150"/>
    </location>
</feature>
<sequence>MQDDLRAALLGAKVDVRIVAFLDELSAQHSLVPYDGSSSDETGYVAVATEPRGFVVLYVHRDAVQVSLQPETGRRFRDEQHLEASTGDTTWHVTLPADLLVDSIGHGLATRVAKQALEESFARRGRAAPTATRASRAARAPRTPRSPAAPKKVERPPAVCPGCFQVLPMTGVCDTCG</sequence>
<name>A0A4Q7NPA1_9ACTN</name>